<protein>
    <submittedName>
        <fullName evidence="1">Uncharacterized protein</fullName>
    </submittedName>
</protein>
<proteinExistence type="predicted"/>
<reference evidence="1" key="1">
    <citation type="submission" date="2024-07" db="EMBL/GenBank/DDBJ databases">
        <title>Complete genome sequence of Verrucomicrobiaceae bacterium NT6N.</title>
        <authorList>
            <person name="Huang C."/>
            <person name="Takami H."/>
            <person name="Hamasaki K."/>
        </authorList>
    </citation>
    <scope>NUCLEOTIDE SEQUENCE</scope>
    <source>
        <strain evidence="1">NT6N</strain>
    </source>
</reference>
<organism evidence="1">
    <name type="scientific">Oceaniferula spumae</name>
    <dbReference type="NCBI Taxonomy" id="2979115"/>
    <lineage>
        <taxon>Bacteria</taxon>
        <taxon>Pseudomonadati</taxon>
        <taxon>Verrucomicrobiota</taxon>
        <taxon>Verrucomicrobiia</taxon>
        <taxon>Verrucomicrobiales</taxon>
        <taxon>Verrucomicrobiaceae</taxon>
        <taxon>Oceaniferula</taxon>
    </lineage>
</organism>
<evidence type="ECO:0000313" key="1">
    <source>
        <dbReference type="EMBL" id="BDS07892.1"/>
    </source>
</evidence>
<sequence length="114" mass="12256">MISEQTIAPPETSALVELSGEQEAPDGIYSGFVGENAAYFAQAFASLNEVFCNEGPMKIVSDEADYTVVVSVRKADGASDHEEGVMDVDCAILEANQESLRDCFDALNELEELS</sequence>
<name>A0AAT9FPS0_9BACT</name>
<accession>A0AAT9FPS0</accession>
<dbReference type="EMBL" id="AP026866">
    <property type="protein sequence ID" value="BDS07892.1"/>
    <property type="molecule type" value="Genomic_DNA"/>
</dbReference>
<dbReference type="AlphaFoldDB" id="A0AAT9FPS0"/>
<dbReference type="KEGG" id="osu:NT6N_29320"/>
<gene>
    <name evidence="1" type="ORF">NT6N_29320</name>
</gene>